<dbReference type="Proteomes" id="UP000278036">
    <property type="component" value="Unassembled WGS sequence"/>
</dbReference>
<organism evidence="1 4">
    <name type="scientific">Teichococcus wenyumeiae</name>
    <dbReference type="NCBI Taxonomy" id="2478470"/>
    <lineage>
        <taxon>Bacteria</taxon>
        <taxon>Pseudomonadati</taxon>
        <taxon>Pseudomonadota</taxon>
        <taxon>Alphaproteobacteria</taxon>
        <taxon>Acetobacterales</taxon>
        <taxon>Roseomonadaceae</taxon>
        <taxon>Roseomonas</taxon>
    </lineage>
</organism>
<dbReference type="EMBL" id="RAQU01000062">
    <property type="protein sequence ID" value="RKK03956.1"/>
    <property type="molecule type" value="Genomic_DNA"/>
</dbReference>
<evidence type="ECO:0000313" key="2">
    <source>
        <dbReference type="EMBL" id="RMI26366.1"/>
    </source>
</evidence>
<accession>A0A3A9JJL9</accession>
<protein>
    <submittedName>
        <fullName evidence="1">Uncharacterized protein</fullName>
    </submittedName>
</protein>
<name>A0A3A9JJL9_9PROT</name>
<reference evidence="1 4" key="1">
    <citation type="submission" date="2018-09" db="EMBL/GenBank/DDBJ databases">
        <title>Roseomonas sp. nov., isolated from feces of Tibetan antelopes in the Qinghai-Tibet plateau, China.</title>
        <authorList>
            <person name="Tian Z."/>
        </authorList>
    </citation>
    <scope>NUCLEOTIDE SEQUENCE [LARGE SCALE GENOMIC DNA]</scope>
    <source>
        <strain evidence="2 3">Z23</strain>
        <strain evidence="1 4">Z24</strain>
    </source>
</reference>
<keyword evidence="3" id="KW-1185">Reference proteome</keyword>
<proteinExistence type="predicted"/>
<comment type="caution">
    <text evidence="1">The sequence shown here is derived from an EMBL/GenBank/DDBJ whole genome shotgun (WGS) entry which is preliminary data.</text>
</comment>
<dbReference type="AlphaFoldDB" id="A0A3A9JJL9"/>
<evidence type="ECO:0000313" key="1">
    <source>
        <dbReference type="EMBL" id="RKK03956.1"/>
    </source>
</evidence>
<dbReference type="InParanoid" id="A0A3A9JJL9"/>
<dbReference type="Proteomes" id="UP000274097">
    <property type="component" value="Unassembled WGS sequence"/>
</dbReference>
<evidence type="ECO:0000313" key="4">
    <source>
        <dbReference type="Proteomes" id="UP000278036"/>
    </source>
</evidence>
<dbReference type="EMBL" id="RFLX01000002">
    <property type="protein sequence ID" value="RMI26366.1"/>
    <property type="molecule type" value="Genomic_DNA"/>
</dbReference>
<gene>
    <name evidence="1" type="ORF">D6Z83_11985</name>
    <name evidence="2" type="ORF">EBE87_03525</name>
</gene>
<sequence>MEMDNRQTGIRVTLQGADDVAVEAAAEELKQRLGSRFAVLTRRRRRDGSELVLTATLMASTTASVDAAATDLIDLIYAHQAREGREPPRRDAA</sequence>
<evidence type="ECO:0000313" key="3">
    <source>
        <dbReference type="Proteomes" id="UP000274097"/>
    </source>
</evidence>